<dbReference type="Proteomes" id="UP001142489">
    <property type="component" value="Unassembled WGS sequence"/>
</dbReference>
<protein>
    <submittedName>
        <fullName evidence="2">Uncharacterized protein</fullName>
    </submittedName>
</protein>
<name>A0A9Q0XWN3_9SAUR</name>
<evidence type="ECO:0000313" key="3">
    <source>
        <dbReference type="Proteomes" id="UP001142489"/>
    </source>
</evidence>
<keyword evidence="3" id="KW-1185">Reference proteome</keyword>
<dbReference type="Gene3D" id="3.40.50.720">
    <property type="entry name" value="NAD(P)-binding Rossmann-like Domain"/>
    <property type="match status" value="1"/>
</dbReference>
<dbReference type="EMBL" id="JAPFRF010000005">
    <property type="protein sequence ID" value="KAJ7331912.1"/>
    <property type="molecule type" value="Genomic_DNA"/>
</dbReference>
<dbReference type="SUPFAM" id="SSF51735">
    <property type="entry name" value="NAD(P)-binding Rossmann-fold domains"/>
    <property type="match status" value="1"/>
</dbReference>
<comment type="caution">
    <text evidence="2">The sequence shown here is derived from an EMBL/GenBank/DDBJ whole genome shotgun (WGS) entry which is preliminary data.</text>
</comment>
<evidence type="ECO:0000256" key="1">
    <source>
        <dbReference type="SAM" id="Phobius"/>
    </source>
</evidence>
<dbReference type="AlphaFoldDB" id="A0A9Q0XWN3"/>
<sequence>MVEASSSGPELGQAACLVTGASRGFGRSMVRLVVACLAPGLLLLLAVCSVGVLGELEGELRAAYRELRVQARDAADALRHHHDSARLQRLLLINNAGERVRATGRWERTRGGGRRGSHLPACERRQPGIRREAPPPGLAGLRTCPLPLASSLPRGWGSELGVASPDPWLLLLEGSPRDVPGGKW</sequence>
<organism evidence="2 3">
    <name type="scientific">Phrynocephalus forsythii</name>
    <dbReference type="NCBI Taxonomy" id="171643"/>
    <lineage>
        <taxon>Eukaryota</taxon>
        <taxon>Metazoa</taxon>
        <taxon>Chordata</taxon>
        <taxon>Craniata</taxon>
        <taxon>Vertebrata</taxon>
        <taxon>Euteleostomi</taxon>
        <taxon>Lepidosauria</taxon>
        <taxon>Squamata</taxon>
        <taxon>Bifurcata</taxon>
        <taxon>Unidentata</taxon>
        <taxon>Episquamata</taxon>
        <taxon>Toxicofera</taxon>
        <taxon>Iguania</taxon>
        <taxon>Acrodonta</taxon>
        <taxon>Agamidae</taxon>
        <taxon>Agaminae</taxon>
        <taxon>Phrynocephalus</taxon>
    </lineage>
</organism>
<keyword evidence="1" id="KW-1133">Transmembrane helix</keyword>
<reference evidence="2" key="1">
    <citation type="journal article" date="2023" name="DNA Res.">
        <title>Chromosome-level genome assembly of Phrynocephalus forsythii using third-generation DNA sequencing and Hi-C analysis.</title>
        <authorList>
            <person name="Qi Y."/>
            <person name="Zhao W."/>
            <person name="Zhao Y."/>
            <person name="Niu C."/>
            <person name="Cao S."/>
            <person name="Zhang Y."/>
        </authorList>
    </citation>
    <scope>NUCLEOTIDE SEQUENCE</scope>
    <source>
        <tissue evidence="2">Muscle</tissue>
    </source>
</reference>
<keyword evidence="1" id="KW-0812">Transmembrane</keyword>
<dbReference type="OrthoDB" id="153074at2759"/>
<feature type="transmembrane region" description="Helical" evidence="1">
    <location>
        <begin position="32"/>
        <end position="53"/>
    </location>
</feature>
<accession>A0A9Q0XWN3</accession>
<keyword evidence="1" id="KW-0472">Membrane</keyword>
<dbReference type="InterPro" id="IPR036291">
    <property type="entry name" value="NAD(P)-bd_dom_sf"/>
</dbReference>
<gene>
    <name evidence="2" type="ORF">JRQ81_014092</name>
</gene>
<evidence type="ECO:0000313" key="2">
    <source>
        <dbReference type="EMBL" id="KAJ7331912.1"/>
    </source>
</evidence>
<proteinExistence type="predicted"/>